<gene>
    <name evidence="1" type="ORF">ACT75_06400</name>
</gene>
<reference evidence="1 2" key="1">
    <citation type="submission" date="2015-10" db="EMBL/GenBank/DDBJ databases">
        <title>Tn-seq of a polymicrobial infection.</title>
        <authorList>
            <person name="Stacy A."/>
            <person name="Rumbaugh K.P."/>
            <person name="Whiteley M."/>
        </authorList>
    </citation>
    <scope>NUCLEOTIDE SEQUENCE [LARGE SCALE GENOMIC DNA]</scope>
    <source>
        <strain evidence="1 2">624</strain>
    </source>
</reference>
<sequence length="68" mass="8203">MIFEVEMRAAQNLVLRTKEIIYAISAKVLFFDTFSSKEHFFIKIFQFLDQDHKFNIKITIFSSYKFNL</sequence>
<accession>A0AAC8XYS2</accession>
<dbReference type="KEGG" id="aact:ACT75_06400"/>
<dbReference type="Proteomes" id="UP000072236">
    <property type="component" value="Chromosome"/>
</dbReference>
<evidence type="ECO:0000313" key="1">
    <source>
        <dbReference type="EMBL" id="AMQ94187.1"/>
    </source>
</evidence>
<organism evidence="1 2">
    <name type="scientific">Aggregatibacter actinomycetemcomitans</name>
    <name type="common">Actinobacillus actinomycetemcomitans</name>
    <name type="synonym">Haemophilus actinomycetemcomitans</name>
    <dbReference type="NCBI Taxonomy" id="714"/>
    <lineage>
        <taxon>Bacteria</taxon>
        <taxon>Pseudomonadati</taxon>
        <taxon>Pseudomonadota</taxon>
        <taxon>Gammaproteobacteria</taxon>
        <taxon>Pasteurellales</taxon>
        <taxon>Pasteurellaceae</taxon>
        <taxon>Aggregatibacter</taxon>
    </lineage>
</organism>
<protein>
    <submittedName>
        <fullName evidence="1">Uncharacterized protein</fullName>
    </submittedName>
</protein>
<name>A0AAC8XYS2_AGGAC</name>
<evidence type="ECO:0000313" key="2">
    <source>
        <dbReference type="Proteomes" id="UP000072236"/>
    </source>
</evidence>
<dbReference type="EMBL" id="CP012959">
    <property type="protein sequence ID" value="AMQ94187.1"/>
    <property type="molecule type" value="Genomic_DNA"/>
</dbReference>
<proteinExistence type="predicted"/>
<dbReference type="AlphaFoldDB" id="A0AAC8XYS2"/>